<dbReference type="InterPro" id="IPR018247">
    <property type="entry name" value="EF_Hand_1_Ca_BS"/>
</dbReference>
<feature type="chain" id="PRO_5005600650" description="EF-hand domain-containing protein" evidence="1">
    <location>
        <begin position="22"/>
        <end position="114"/>
    </location>
</feature>
<dbReference type="GO" id="GO:0005509">
    <property type="term" value="F:calcium ion binding"/>
    <property type="evidence" value="ECO:0007669"/>
    <property type="project" value="InterPro"/>
</dbReference>
<keyword evidence="4" id="KW-1185">Reference proteome</keyword>
<proteinExistence type="predicted"/>
<evidence type="ECO:0000259" key="2">
    <source>
        <dbReference type="PROSITE" id="PS50222"/>
    </source>
</evidence>
<feature type="domain" description="EF-hand" evidence="2">
    <location>
        <begin position="76"/>
        <end position="111"/>
    </location>
</feature>
<dbReference type="EMBL" id="LHPI01000001">
    <property type="protein sequence ID" value="KOO09508.1"/>
    <property type="molecule type" value="Genomic_DNA"/>
</dbReference>
<dbReference type="InterPro" id="IPR011992">
    <property type="entry name" value="EF-hand-dom_pair"/>
</dbReference>
<gene>
    <name evidence="3" type="ORF">AKJ31_03905</name>
</gene>
<dbReference type="PROSITE" id="PS00018">
    <property type="entry name" value="EF_HAND_1"/>
    <property type="match status" value="2"/>
</dbReference>
<comment type="caution">
    <text evidence="3">The sequence shown here is derived from an EMBL/GenBank/DDBJ whole genome shotgun (WGS) entry which is preliminary data.</text>
</comment>
<dbReference type="CDD" id="cd00051">
    <property type="entry name" value="EFh"/>
    <property type="match status" value="1"/>
</dbReference>
<protein>
    <recommendedName>
        <fullName evidence="2">EF-hand domain-containing protein</fullName>
    </recommendedName>
</protein>
<dbReference type="OrthoDB" id="6268141at2"/>
<dbReference type="RefSeq" id="WP_053407769.1">
    <property type="nucleotide sequence ID" value="NZ_LHPI01000001.1"/>
</dbReference>
<evidence type="ECO:0000313" key="4">
    <source>
        <dbReference type="Proteomes" id="UP000037530"/>
    </source>
</evidence>
<feature type="signal peptide" evidence="1">
    <location>
        <begin position="1"/>
        <end position="21"/>
    </location>
</feature>
<dbReference type="InterPro" id="IPR002048">
    <property type="entry name" value="EF_hand_dom"/>
</dbReference>
<dbReference type="Proteomes" id="UP000037530">
    <property type="component" value="Unassembled WGS sequence"/>
</dbReference>
<organism evidence="3 4">
    <name type="scientific">Vibrio hepatarius</name>
    <dbReference type="NCBI Taxonomy" id="171383"/>
    <lineage>
        <taxon>Bacteria</taxon>
        <taxon>Pseudomonadati</taxon>
        <taxon>Pseudomonadota</taxon>
        <taxon>Gammaproteobacteria</taxon>
        <taxon>Vibrionales</taxon>
        <taxon>Vibrionaceae</taxon>
        <taxon>Vibrio</taxon>
        <taxon>Vibrio oreintalis group</taxon>
    </lineage>
</organism>
<reference evidence="4" key="1">
    <citation type="submission" date="2015-08" db="EMBL/GenBank/DDBJ databases">
        <title>Vibrio galatheae sp. nov., a novel member of the Vibrionaceae family isolated from the Solomon Islands.</title>
        <authorList>
            <person name="Giubergia S."/>
            <person name="Machado H."/>
            <person name="Mateiu R.V."/>
            <person name="Gram L."/>
        </authorList>
    </citation>
    <scope>NUCLEOTIDE SEQUENCE [LARGE SCALE GENOMIC DNA]</scope>
    <source>
        <strain evidence="4">DSM 19134</strain>
    </source>
</reference>
<dbReference type="SUPFAM" id="SSF47473">
    <property type="entry name" value="EF-hand"/>
    <property type="match status" value="1"/>
</dbReference>
<sequence>MNRYIVSVLLGCLSVSLSVYAAGKGNNQMGMGMGMSQAPVFEDIDTNQDGLISKEEFEAFQTQRQEQRKEEGRLMKNSAYSEGMFESIDADQDGFVDVDEFTMHRGSMRGAKPQ</sequence>
<dbReference type="STRING" id="171383.AKJ31_03905"/>
<dbReference type="PROSITE" id="PS50222">
    <property type="entry name" value="EF_HAND_2"/>
    <property type="match status" value="2"/>
</dbReference>
<dbReference type="Pfam" id="PF13499">
    <property type="entry name" value="EF-hand_7"/>
    <property type="match status" value="1"/>
</dbReference>
<dbReference type="Gene3D" id="1.10.238.10">
    <property type="entry name" value="EF-hand"/>
    <property type="match status" value="1"/>
</dbReference>
<evidence type="ECO:0000256" key="1">
    <source>
        <dbReference type="SAM" id="SignalP"/>
    </source>
</evidence>
<keyword evidence="1" id="KW-0732">Signal</keyword>
<feature type="domain" description="EF-hand" evidence="2">
    <location>
        <begin position="40"/>
        <end position="67"/>
    </location>
</feature>
<dbReference type="PATRIC" id="fig|171383.3.peg.809"/>
<evidence type="ECO:0000313" key="3">
    <source>
        <dbReference type="EMBL" id="KOO09508.1"/>
    </source>
</evidence>
<name>A0A0M0I6I6_9VIBR</name>
<accession>A0A0M0I6I6</accession>
<dbReference type="AlphaFoldDB" id="A0A0M0I6I6"/>